<dbReference type="AlphaFoldDB" id="A0AAW4VJR2"/>
<organism evidence="2 3">
    <name type="scientific">Faecalibacillus intestinalis</name>
    <dbReference type="NCBI Taxonomy" id="1982626"/>
    <lineage>
        <taxon>Bacteria</taxon>
        <taxon>Bacillati</taxon>
        <taxon>Bacillota</taxon>
        <taxon>Erysipelotrichia</taxon>
        <taxon>Erysipelotrichales</taxon>
        <taxon>Coprobacillaceae</taxon>
        <taxon>Faecalibacillus</taxon>
    </lineage>
</organism>
<keyword evidence="1" id="KW-0812">Transmembrane</keyword>
<feature type="transmembrane region" description="Helical" evidence="1">
    <location>
        <begin position="5"/>
        <end position="27"/>
    </location>
</feature>
<evidence type="ECO:0000313" key="2">
    <source>
        <dbReference type="EMBL" id="MCB8561933.1"/>
    </source>
</evidence>
<dbReference type="EMBL" id="JAJDKQ010000013">
    <property type="protein sequence ID" value="MCB8561933.1"/>
    <property type="molecule type" value="Genomic_DNA"/>
</dbReference>
<proteinExistence type="predicted"/>
<gene>
    <name evidence="2" type="ORF">LJD74_07940</name>
</gene>
<protein>
    <submittedName>
        <fullName evidence="2">Uncharacterized protein</fullName>
    </submittedName>
</protein>
<feature type="transmembrane region" description="Helical" evidence="1">
    <location>
        <begin position="33"/>
        <end position="52"/>
    </location>
</feature>
<evidence type="ECO:0000256" key="1">
    <source>
        <dbReference type="SAM" id="Phobius"/>
    </source>
</evidence>
<evidence type="ECO:0000313" key="3">
    <source>
        <dbReference type="Proteomes" id="UP001197827"/>
    </source>
</evidence>
<keyword evidence="1" id="KW-1133">Transmembrane helix</keyword>
<dbReference type="Proteomes" id="UP001197827">
    <property type="component" value="Unassembled WGS sequence"/>
</dbReference>
<comment type="caution">
    <text evidence="2">The sequence shown here is derived from an EMBL/GenBank/DDBJ whole genome shotgun (WGS) entry which is preliminary data.</text>
</comment>
<accession>A0AAW4VJR2</accession>
<keyword evidence="1" id="KW-0472">Membrane</keyword>
<reference evidence="2" key="1">
    <citation type="submission" date="2021-10" db="EMBL/GenBank/DDBJ databases">
        <title>Collection of gut derived symbiotic bacterial strains cultured from healthy donors.</title>
        <authorList>
            <person name="Lin H."/>
            <person name="Littmann E."/>
            <person name="Kohout C."/>
            <person name="Pamer E.G."/>
        </authorList>
    </citation>
    <scope>NUCLEOTIDE SEQUENCE</scope>
    <source>
        <strain evidence="2">DFI.5.2</strain>
    </source>
</reference>
<dbReference type="RefSeq" id="WP_155522440.1">
    <property type="nucleotide sequence ID" value="NZ_AP031432.1"/>
</dbReference>
<sequence>MKKALIIVFIMCLLGMIFLSGSIGIFYEPVEVSLVSILFVVLIFLIIAYKLYKKKRR</sequence>
<name>A0AAW4VJR2_9FIRM</name>